<proteinExistence type="predicted"/>
<feature type="transmembrane region" description="Helical" evidence="1">
    <location>
        <begin position="155"/>
        <end position="182"/>
    </location>
</feature>
<reference evidence="2" key="2">
    <citation type="submission" date="2023-08" db="EMBL/GenBank/DDBJ databases">
        <title>Nitrogen cycling bacteria in agricultural field soils.</title>
        <authorList>
            <person name="Jang J."/>
        </authorList>
    </citation>
    <scope>NUCLEOTIDE SEQUENCE</scope>
    <source>
        <strain evidence="2">PS3-36</strain>
    </source>
</reference>
<keyword evidence="5" id="KW-1185">Reference proteome</keyword>
<reference evidence="3 4" key="1">
    <citation type="submission" date="2019-03" db="EMBL/GenBank/DDBJ databases">
        <title>Bacillus niacini sp. nov. a Nicotinate-Metabolizing Mesophile Isolated from Soil.</title>
        <authorList>
            <person name="Zhang G."/>
        </authorList>
    </citation>
    <scope>NUCLEOTIDE SEQUENCE [LARGE SCALE GENOMIC DNA]</scope>
    <source>
        <strain evidence="3 4">WN066</strain>
    </source>
</reference>
<dbReference type="RefSeq" id="WP_133332647.1">
    <property type="nucleotide sequence ID" value="NZ_JAVGVR010000001.1"/>
</dbReference>
<dbReference type="EMBL" id="SMYO01000001">
    <property type="protein sequence ID" value="TDK65065.1"/>
    <property type="molecule type" value="Genomic_DNA"/>
</dbReference>
<feature type="transmembrane region" description="Helical" evidence="1">
    <location>
        <begin position="49"/>
        <end position="69"/>
    </location>
</feature>
<keyword evidence="1" id="KW-1133">Transmembrane helix</keyword>
<evidence type="ECO:0000313" key="4">
    <source>
        <dbReference type="Proteomes" id="UP000295132"/>
    </source>
</evidence>
<dbReference type="PANTHER" id="PTHR40078">
    <property type="entry name" value="INTEGRAL MEMBRANE PROTEIN-RELATED"/>
    <property type="match status" value="1"/>
</dbReference>
<keyword evidence="1" id="KW-0472">Membrane</keyword>
<sequence>MVVILFRYFLFFAGLVCFGLGNAIAVKVKHVGLHPWEVLNVALYNHFGLSIGTWSVICGLLLVIVSFVADRRYINIGTFLNALIIGPVMDFFLWLDILPRATHTWVDYLILLSGVVITGIGGGMYVAAGIGAGPRDGFMLSISDKTRFSVSQARMIVESLVLIMGLVLGGPVFIATFLYTFIQSPIFQRSLKGFKILVQAVKKTNQKTTPDSVVM</sequence>
<dbReference type="EMBL" id="JAVGVR010000001">
    <property type="protein sequence ID" value="MDQ6596712.1"/>
    <property type="molecule type" value="Genomic_DNA"/>
</dbReference>
<feature type="transmembrane region" description="Helical" evidence="1">
    <location>
        <begin position="109"/>
        <end position="134"/>
    </location>
</feature>
<dbReference type="AlphaFoldDB" id="A0A4V6PMI2"/>
<dbReference type="InterPro" id="IPR038750">
    <property type="entry name" value="YczE/YyaS-like"/>
</dbReference>
<dbReference type="Pfam" id="PF19700">
    <property type="entry name" value="DUF6198"/>
    <property type="match status" value="1"/>
</dbReference>
<feature type="transmembrane region" description="Helical" evidence="1">
    <location>
        <begin position="76"/>
        <end position="97"/>
    </location>
</feature>
<evidence type="ECO:0000313" key="2">
    <source>
        <dbReference type="EMBL" id="MDQ6596712.1"/>
    </source>
</evidence>
<accession>A0A4V6PMI2</accession>
<evidence type="ECO:0000256" key="1">
    <source>
        <dbReference type="SAM" id="Phobius"/>
    </source>
</evidence>
<comment type="caution">
    <text evidence="3">The sequence shown here is derived from an EMBL/GenBank/DDBJ whole genome shotgun (WGS) entry which is preliminary data.</text>
</comment>
<dbReference type="Proteomes" id="UP001178888">
    <property type="component" value="Unassembled WGS sequence"/>
</dbReference>
<keyword evidence="1" id="KW-0812">Transmembrane</keyword>
<evidence type="ECO:0000313" key="5">
    <source>
        <dbReference type="Proteomes" id="UP001178888"/>
    </source>
</evidence>
<name>A0A4V6PMI2_9BACI</name>
<protein>
    <submittedName>
        <fullName evidence="2">YitT family protein</fullName>
    </submittedName>
</protein>
<organism evidence="3 4">
    <name type="scientific">Bacillus salipaludis</name>
    <dbReference type="NCBI Taxonomy" id="2547811"/>
    <lineage>
        <taxon>Bacteria</taxon>
        <taxon>Bacillati</taxon>
        <taxon>Bacillota</taxon>
        <taxon>Bacilli</taxon>
        <taxon>Bacillales</taxon>
        <taxon>Bacillaceae</taxon>
        <taxon>Bacillus</taxon>
    </lineage>
</organism>
<dbReference type="PANTHER" id="PTHR40078:SF1">
    <property type="entry name" value="INTEGRAL MEMBRANE PROTEIN"/>
    <property type="match status" value="1"/>
</dbReference>
<evidence type="ECO:0000313" key="3">
    <source>
        <dbReference type="EMBL" id="TDK65065.1"/>
    </source>
</evidence>
<dbReference type="Proteomes" id="UP000295132">
    <property type="component" value="Unassembled WGS sequence"/>
</dbReference>
<gene>
    <name evidence="3" type="ORF">E2K98_02135</name>
    <name evidence="2" type="ORF">RCG21_10170</name>
</gene>